<sequence>MENLDVIKSVRVFVENGIIKLDFRVHKGVKLPKGRTDNRFRCSTGRDGSKMSLKYVEQKKYELARKHYDSLFDNYENKVELLFIDIAYIALEETAVYRRKQDGSKDYLNILEKDVLPKFGNMALKEIKVSDIKAWQVEMGKGKISQSRFNKKYYVVKRVLDYAIENGYIGSNPISLVKRSSKLFIKAKSNNSKYFTAEEVEKILSDRFEGANDKEKLSHAFLVAFLHVAFLTGARTGEIMALKWEDIDFSTKTITIRRSIRKGIISVTKTDTERVVPMVHRLIDALLKWKDNTHREYVFPVPNKGTPYSEPRSIVDSKFKPMLERLGIPYKILYCTRATFASIAVEKGISIPIVSTCLGHGNIATTQRYYIRMGNIDTENTRIELEKMAM</sequence>
<dbReference type="AlphaFoldDB" id="E4TYE1"/>
<evidence type="ECO:0000256" key="2">
    <source>
        <dbReference type="ARBA" id="ARBA00022908"/>
    </source>
</evidence>
<dbReference type="HOGENOM" id="CLU_027562_17_1_7"/>
<dbReference type="GO" id="GO:0015074">
    <property type="term" value="P:DNA integration"/>
    <property type="evidence" value="ECO:0007669"/>
    <property type="project" value="UniProtKB-KW"/>
</dbReference>
<dbReference type="Pfam" id="PF00589">
    <property type="entry name" value="Phage_integrase"/>
    <property type="match status" value="1"/>
</dbReference>
<dbReference type="Pfam" id="PF14659">
    <property type="entry name" value="Phage_int_SAM_3"/>
    <property type="match status" value="1"/>
</dbReference>
<evidence type="ECO:0000313" key="6">
    <source>
        <dbReference type="EMBL" id="ADR35086.1"/>
    </source>
</evidence>
<dbReference type="CDD" id="cd01189">
    <property type="entry name" value="INT_ICEBs1_C_like"/>
    <property type="match status" value="1"/>
</dbReference>
<reference evidence="6 7" key="1">
    <citation type="journal article" date="2012" name="Stand. Genomic Sci.">
        <title>Complete genome sequence of the sulfur compounds oxidizing chemolithoautotroph Sulfuricurvum kujiense type strain (YK-1(T)).</title>
        <authorList>
            <person name="Han C."/>
            <person name="Kotsyurbenko O."/>
            <person name="Chertkov O."/>
            <person name="Held B."/>
            <person name="Lapidus A."/>
            <person name="Nolan M."/>
            <person name="Lucas S."/>
            <person name="Hammon N."/>
            <person name="Deshpande S."/>
            <person name="Cheng J.F."/>
            <person name="Tapia R."/>
            <person name="Goodwin L.A."/>
            <person name="Pitluck S."/>
            <person name="Liolios K."/>
            <person name="Pagani I."/>
            <person name="Ivanova N."/>
            <person name="Mavromatis K."/>
            <person name="Mikhailova N."/>
            <person name="Pati A."/>
            <person name="Chen A."/>
            <person name="Palaniappan K."/>
            <person name="Land M."/>
            <person name="Hauser L."/>
            <person name="Chang Y.J."/>
            <person name="Jeffries C.D."/>
            <person name="Brambilla E.M."/>
            <person name="Rohde M."/>
            <person name="Spring S."/>
            <person name="Sikorski J."/>
            <person name="Goker M."/>
            <person name="Woyke T."/>
            <person name="Bristow J."/>
            <person name="Eisen J.A."/>
            <person name="Markowitz V."/>
            <person name="Hugenholtz P."/>
            <person name="Kyrpides N.C."/>
            <person name="Klenk H.P."/>
            <person name="Detter J.C."/>
        </authorList>
    </citation>
    <scope>NUCLEOTIDE SEQUENCE [LARGE SCALE GENOMIC DNA]</scope>
    <source>
        <strain evidence="7">ATCC BAA-921 / DSM 16994 / JCM 11577 / YK-1</strain>
    </source>
</reference>
<keyword evidence="7" id="KW-1185">Reference proteome</keyword>
<keyword evidence="4" id="KW-0233">DNA recombination</keyword>
<dbReference type="InterPro" id="IPR050090">
    <property type="entry name" value="Tyrosine_recombinase_XerCD"/>
</dbReference>
<gene>
    <name evidence="6" type="ordered locus">Sulku_2427</name>
</gene>
<dbReference type="SUPFAM" id="SSF56349">
    <property type="entry name" value="DNA breaking-rejoining enzymes"/>
    <property type="match status" value="1"/>
</dbReference>
<dbReference type="InterPro" id="IPR011010">
    <property type="entry name" value="DNA_brk_join_enz"/>
</dbReference>
<comment type="similarity">
    <text evidence="1">Belongs to the 'phage' integrase family.</text>
</comment>
<evidence type="ECO:0000256" key="4">
    <source>
        <dbReference type="ARBA" id="ARBA00023172"/>
    </source>
</evidence>
<evidence type="ECO:0000259" key="5">
    <source>
        <dbReference type="PROSITE" id="PS51898"/>
    </source>
</evidence>
<protein>
    <submittedName>
        <fullName evidence="6">Integrase family protein</fullName>
    </submittedName>
</protein>
<dbReference type="KEGG" id="sku:Sulku_2427"/>
<name>E4TYE1_SULKY</name>
<dbReference type="PROSITE" id="PS51898">
    <property type="entry name" value="TYR_RECOMBINASE"/>
    <property type="match status" value="1"/>
</dbReference>
<dbReference type="InterPro" id="IPR010998">
    <property type="entry name" value="Integrase_recombinase_N"/>
</dbReference>
<dbReference type="eggNOG" id="COG0582">
    <property type="taxonomic scope" value="Bacteria"/>
</dbReference>
<dbReference type="InterPro" id="IPR013762">
    <property type="entry name" value="Integrase-like_cat_sf"/>
</dbReference>
<keyword evidence="3" id="KW-0238">DNA-binding</keyword>
<proteinExistence type="inferred from homology"/>
<dbReference type="EMBL" id="CP002355">
    <property type="protein sequence ID" value="ADR35086.1"/>
    <property type="molecule type" value="Genomic_DNA"/>
</dbReference>
<evidence type="ECO:0000313" key="7">
    <source>
        <dbReference type="Proteomes" id="UP000008721"/>
    </source>
</evidence>
<dbReference type="InterPro" id="IPR004107">
    <property type="entry name" value="Integrase_SAM-like_N"/>
</dbReference>
<organism evidence="6 7">
    <name type="scientific">Sulfuricurvum kujiense (strain ATCC BAA-921 / DSM 16994 / JCM 11577 / YK-1)</name>
    <dbReference type="NCBI Taxonomy" id="709032"/>
    <lineage>
        <taxon>Bacteria</taxon>
        <taxon>Pseudomonadati</taxon>
        <taxon>Campylobacterota</taxon>
        <taxon>Epsilonproteobacteria</taxon>
        <taxon>Campylobacterales</taxon>
        <taxon>Sulfurimonadaceae</taxon>
        <taxon>Sulfuricurvum</taxon>
    </lineage>
</organism>
<accession>E4TYE1</accession>
<feature type="domain" description="Tyr recombinase" evidence="5">
    <location>
        <begin position="190"/>
        <end position="383"/>
    </location>
</feature>
<keyword evidence="2" id="KW-0229">DNA integration</keyword>
<dbReference type="STRING" id="709032.Sulku_2427"/>
<dbReference type="PANTHER" id="PTHR30349">
    <property type="entry name" value="PHAGE INTEGRASE-RELATED"/>
    <property type="match status" value="1"/>
</dbReference>
<dbReference type="GO" id="GO:0006310">
    <property type="term" value="P:DNA recombination"/>
    <property type="evidence" value="ECO:0007669"/>
    <property type="project" value="UniProtKB-KW"/>
</dbReference>
<dbReference type="Proteomes" id="UP000008721">
    <property type="component" value="Chromosome"/>
</dbReference>
<dbReference type="InterPro" id="IPR002104">
    <property type="entry name" value="Integrase_catalytic"/>
</dbReference>
<evidence type="ECO:0000256" key="3">
    <source>
        <dbReference type="ARBA" id="ARBA00023125"/>
    </source>
</evidence>
<dbReference type="GO" id="GO:0003677">
    <property type="term" value="F:DNA binding"/>
    <property type="evidence" value="ECO:0007669"/>
    <property type="project" value="UniProtKB-KW"/>
</dbReference>
<dbReference type="PANTHER" id="PTHR30349:SF64">
    <property type="entry name" value="PROPHAGE INTEGRASE INTD-RELATED"/>
    <property type="match status" value="1"/>
</dbReference>
<evidence type="ECO:0000256" key="1">
    <source>
        <dbReference type="ARBA" id="ARBA00008857"/>
    </source>
</evidence>
<dbReference type="Gene3D" id="1.10.150.130">
    <property type="match status" value="1"/>
</dbReference>
<dbReference type="Gene3D" id="1.10.443.10">
    <property type="entry name" value="Intergrase catalytic core"/>
    <property type="match status" value="1"/>
</dbReference>